<dbReference type="InterPro" id="IPR025200">
    <property type="entry name" value="PPK_C_dom2"/>
</dbReference>
<dbReference type="GO" id="GO:0008976">
    <property type="term" value="F:polyphosphate kinase activity"/>
    <property type="evidence" value="ECO:0007669"/>
    <property type="project" value="InterPro"/>
</dbReference>
<proteinExistence type="predicted"/>
<dbReference type="Gene3D" id="3.30.870.10">
    <property type="entry name" value="Endonuclease Chain A"/>
    <property type="match status" value="2"/>
</dbReference>
<protein>
    <recommendedName>
        <fullName evidence="4">Polyphosphate kinase</fullName>
    </recommendedName>
</protein>
<dbReference type="GO" id="GO:0006799">
    <property type="term" value="P:polyphosphate biosynthetic process"/>
    <property type="evidence" value="ECO:0007669"/>
    <property type="project" value="InterPro"/>
</dbReference>
<dbReference type="InterPro" id="IPR041108">
    <property type="entry name" value="PP_kinase_C_1"/>
</dbReference>
<dbReference type="SUPFAM" id="SSF56024">
    <property type="entry name" value="Phospholipase D/nuclease"/>
    <property type="match status" value="2"/>
</dbReference>
<dbReference type="EMBL" id="BARW01009455">
    <property type="protein sequence ID" value="GAI80663.1"/>
    <property type="molecule type" value="Genomic_DNA"/>
</dbReference>
<evidence type="ECO:0000259" key="1">
    <source>
        <dbReference type="Pfam" id="PF13090"/>
    </source>
</evidence>
<dbReference type="AlphaFoldDB" id="X1RJ50"/>
<feature type="non-terminal residue" evidence="3">
    <location>
        <position position="311"/>
    </location>
</feature>
<dbReference type="Pfam" id="PF13090">
    <property type="entry name" value="PP_kinase_C"/>
    <property type="match status" value="1"/>
</dbReference>
<reference evidence="3" key="1">
    <citation type="journal article" date="2014" name="Front. Microbiol.">
        <title>High frequency of phylogenetically diverse reductive dehalogenase-homologous genes in deep subseafloor sedimentary metagenomes.</title>
        <authorList>
            <person name="Kawai M."/>
            <person name="Futagami T."/>
            <person name="Toyoda A."/>
            <person name="Takaki Y."/>
            <person name="Nishi S."/>
            <person name="Hori S."/>
            <person name="Arai W."/>
            <person name="Tsubouchi T."/>
            <person name="Morono Y."/>
            <person name="Uchiyama I."/>
            <person name="Ito T."/>
            <person name="Fujiyama A."/>
            <person name="Inagaki F."/>
            <person name="Takami H."/>
        </authorList>
    </citation>
    <scope>NUCLEOTIDE SEQUENCE</scope>
    <source>
        <strain evidence="3">Expedition CK06-06</strain>
    </source>
</reference>
<dbReference type="PANTHER" id="PTHR30218:SF0">
    <property type="entry name" value="POLYPHOSPHATE KINASE"/>
    <property type="match status" value="1"/>
</dbReference>
<sequence>TIWDALRREDILLHHPYESFDLVIRFISEAAVDPDVMAIKMTLYRTSGDSPVVKALARAAENGKQVTVFVELKARFDEKRNIGWAQQLEKLGVIVIYGIAGLKVHAKVMLVVRREADGKKSYLHLGTGNYNDTTAKLYTDLGLMTSRDEITLEVAQFFNAISGYSDPPDLRKLSLAPVTMKDRILSLIEREANRSERNNPGLIMAKINSLSDTDVIKALYKASSAGVKILLNVRGICMLRPGVKGRSENITVVSIVDRFLEHSRILYFQNGGNEEIYLSSADWMPRNLERRVELMFPVEQNNLRIRVKEIL</sequence>
<accession>X1RJ50</accession>
<feature type="domain" description="Polyphosphate kinase C-terminal" evidence="2">
    <location>
        <begin position="2"/>
        <end position="166"/>
    </location>
</feature>
<name>X1RJ50_9ZZZZ</name>
<dbReference type="GO" id="GO:0009358">
    <property type="term" value="C:polyphosphate kinase complex"/>
    <property type="evidence" value="ECO:0007669"/>
    <property type="project" value="InterPro"/>
</dbReference>
<dbReference type="Pfam" id="PF17941">
    <property type="entry name" value="PP_kinase_C_1"/>
    <property type="match status" value="1"/>
</dbReference>
<dbReference type="InterPro" id="IPR003414">
    <property type="entry name" value="PP_kinase"/>
</dbReference>
<dbReference type="PANTHER" id="PTHR30218">
    <property type="entry name" value="POLYPHOSPHATE KINASE"/>
    <property type="match status" value="1"/>
</dbReference>
<feature type="non-terminal residue" evidence="3">
    <location>
        <position position="1"/>
    </location>
</feature>
<feature type="domain" description="Polyphosphate kinase C-terminal" evidence="1">
    <location>
        <begin position="173"/>
        <end position="311"/>
    </location>
</feature>
<gene>
    <name evidence="3" type="ORF">S12H4_19008</name>
</gene>
<dbReference type="CDD" id="cd09168">
    <property type="entry name" value="PLDc_PaPPK1_C2_like"/>
    <property type="match status" value="1"/>
</dbReference>
<dbReference type="NCBIfam" id="TIGR03705">
    <property type="entry name" value="poly_P_kin"/>
    <property type="match status" value="1"/>
</dbReference>
<evidence type="ECO:0008006" key="4">
    <source>
        <dbReference type="Google" id="ProtNLM"/>
    </source>
</evidence>
<organism evidence="3">
    <name type="scientific">marine sediment metagenome</name>
    <dbReference type="NCBI Taxonomy" id="412755"/>
    <lineage>
        <taxon>unclassified sequences</taxon>
        <taxon>metagenomes</taxon>
        <taxon>ecological metagenomes</taxon>
    </lineage>
</organism>
<comment type="caution">
    <text evidence="3">The sequence shown here is derived from an EMBL/GenBank/DDBJ whole genome shotgun (WGS) entry which is preliminary data.</text>
</comment>
<dbReference type="CDD" id="cd09165">
    <property type="entry name" value="PLDc_PaPPK1_C1_like"/>
    <property type="match status" value="1"/>
</dbReference>
<evidence type="ECO:0000313" key="3">
    <source>
        <dbReference type="EMBL" id="GAI80663.1"/>
    </source>
</evidence>
<evidence type="ECO:0000259" key="2">
    <source>
        <dbReference type="Pfam" id="PF17941"/>
    </source>
</evidence>